<feature type="non-terminal residue" evidence="1">
    <location>
        <position position="1"/>
    </location>
</feature>
<reference evidence="1" key="1">
    <citation type="submission" date="2018-11" db="EMBL/GenBank/DDBJ databases">
        <authorList>
            <consortium name="Pathogen Informatics"/>
        </authorList>
    </citation>
    <scope>NUCLEOTIDE SEQUENCE</scope>
</reference>
<sequence>MLNQCRFETRHDRAILADLETELQEAKALLLNRDQDVDRLTHTVYLSQLARTGQNDSSVLNSSDSAPVIALAKTCDNDAEASVSGLFRTANPPEDADILMMKERIVEAEVA</sequence>
<evidence type="ECO:0000313" key="2">
    <source>
        <dbReference type="Proteomes" id="UP000784294"/>
    </source>
</evidence>
<dbReference type="EMBL" id="CAAALY010002350">
    <property type="protein sequence ID" value="VEL07719.1"/>
    <property type="molecule type" value="Genomic_DNA"/>
</dbReference>
<keyword evidence="2" id="KW-1185">Reference proteome</keyword>
<dbReference type="AlphaFoldDB" id="A0A3S5AXQ8"/>
<gene>
    <name evidence="1" type="ORF">PXEA_LOCUS1159</name>
</gene>
<evidence type="ECO:0000313" key="1">
    <source>
        <dbReference type="EMBL" id="VEL07719.1"/>
    </source>
</evidence>
<comment type="caution">
    <text evidence="1">The sequence shown here is derived from an EMBL/GenBank/DDBJ whole genome shotgun (WGS) entry which is preliminary data.</text>
</comment>
<name>A0A3S5AXQ8_9PLAT</name>
<accession>A0A3S5AXQ8</accession>
<dbReference type="Proteomes" id="UP000784294">
    <property type="component" value="Unassembled WGS sequence"/>
</dbReference>
<organism evidence="1 2">
    <name type="scientific">Protopolystoma xenopodis</name>
    <dbReference type="NCBI Taxonomy" id="117903"/>
    <lineage>
        <taxon>Eukaryota</taxon>
        <taxon>Metazoa</taxon>
        <taxon>Spiralia</taxon>
        <taxon>Lophotrochozoa</taxon>
        <taxon>Platyhelminthes</taxon>
        <taxon>Monogenea</taxon>
        <taxon>Polyopisthocotylea</taxon>
        <taxon>Polystomatidea</taxon>
        <taxon>Polystomatidae</taxon>
        <taxon>Protopolystoma</taxon>
    </lineage>
</organism>
<proteinExistence type="predicted"/>
<protein>
    <submittedName>
        <fullName evidence="1">Uncharacterized protein</fullName>
    </submittedName>
</protein>